<evidence type="ECO:0000256" key="1">
    <source>
        <dbReference type="SAM" id="Phobius"/>
    </source>
</evidence>
<dbReference type="Proteomes" id="UP000321723">
    <property type="component" value="Unassembled WGS sequence"/>
</dbReference>
<proteinExistence type="predicted"/>
<dbReference type="Proteomes" id="UP000564629">
    <property type="component" value="Unassembled WGS sequence"/>
</dbReference>
<keyword evidence="1" id="KW-0812">Transmembrane</keyword>
<dbReference type="EMBL" id="JACHDN010000001">
    <property type="protein sequence ID" value="MBB5472504.1"/>
    <property type="molecule type" value="Genomic_DNA"/>
</dbReference>
<accession>A0A511FDX0</accession>
<feature type="transmembrane region" description="Helical" evidence="1">
    <location>
        <begin position="6"/>
        <end position="25"/>
    </location>
</feature>
<organism evidence="2 4">
    <name type="scientific">Cellulomonas hominis</name>
    <dbReference type="NCBI Taxonomy" id="156981"/>
    <lineage>
        <taxon>Bacteria</taxon>
        <taxon>Bacillati</taxon>
        <taxon>Actinomycetota</taxon>
        <taxon>Actinomycetes</taxon>
        <taxon>Micrococcales</taxon>
        <taxon>Cellulomonadaceae</taxon>
        <taxon>Cellulomonas</taxon>
    </lineage>
</organism>
<sequence length="59" mass="5915">MTGPAPILGWVLIALLLLGIYIGFARAVGSRTAVLMALSHLAVLAVAVLAAHLILGGPA</sequence>
<evidence type="ECO:0000313" key="2">
    <source>
        <dbReference type="EMBL" id="GEL47421.1"/>
    </source>
</evidence>
<keyword evidence="1" id="KW-0472">Membrane</keyword>
<keyword evidence="4" id="KW-1185">Reference proteome</keyword>
<feature type="transmembrane region" description="Helical" evidence="1">
    <location>
        <begin position="32"/>
        <end position="55"/>
    </location>
</feature>
<comment type="caution">
    <text evidence="2">The sequence shown here is derived from an EMBL/GenBank/DDBJ whole genome shotgun (WGS) entry which is preliminary data.</text>
</comment>
<evidence type="ECO:0000313" key="3">
    <source>
        <dbReference type="EMBL" id="MBB5472504.1"/>
    </source>
</evidence>
<reference evidence="2 4" key="1">
    <citation type="submission" date="2019-07" db="EMBL/GenBank/DDBJ databases">
        <title>Whole genome shotgun sequence of Cellulomonas hominis NBRC 16055.</title>
        <authorList>
            <person name="Hosoyama A."/>
            <person name="Uohara A."/>
            <person name="Ohji S."/>
            <person name="Ichikawa N."/>
        </authorList>
    </citation>
    <scope>NUCLEOTIDE SEQUENCE [LARGE SCALE GENOMIC DNA]</scope>
    <source>
        <strain evidence="2 4">NBRC 16055</strain>
    </source>
</reference>
<dbReference type="EMBL" id="BJVQ01000037">
    <property type="protein sequence ID" value="GEL47421.1"/>
    <property type="molecule type" value="Genomic_DNA"/>
</dbReference>
<gene>
    <name evidence="2" type="ORF">CHO01_25370</name>
    <name evidence="3" type="ORF">HNR08_001240</name>
</gene>
<reference evidence="3 5" key="2">
    <citation type="submission" date="2020-08" db="EMBL/GenBank/DDBJ databases">
        <title>Sequencing the genomes of 1000 actinobacteria strains.</title>
        <authorList>
            <person name="Klenk H.-P."/>
        </authorList>
    </citation>
    <scope>NUCLEOTIDE SEQUENCE [LARGE SCALE GENOMIC DNA]</scope>
    <source>
        <strain evidence="3 5">DSM 9581</strain>
    </source>
</reference>
<evidence type="ECO:0000313" key="4">
    <source>
        <dbReference type="Proteomes" id="UP000321723"/>
    </source>
</evidence>
<keyword evidence="1" id="KW-1133">Transmembrane helix</keyword>
<dbReference type="RefSeq" id="WP_183834866.1">
    <property type="nucleotide sequence ID" value="NZ_BJVQ01000037.1"/>
</dbReference>
<evidence type="ECO:0000313" key="5">
    <source>
        <dbReference type="Proteomes" id="UP000564629"/>
    </source>
</evidence>
<name>A0A511FDX0_9CELL</name>
<protein>
    <submittedName>
        <fullName evidence="2">Uncharacterized protein</fullName>
    </submittedName>
</protein>
<dbReference type="AlphaFoldDB" id="A0A511FDX0"/>